<dbReference type="Pfam" id="PF07992">
    <property type="entry name" value="Pyr_redox_2"/>
    <property type="match status" value="1"/>
</dbReference>
<accession>A0ABS7JCK8</accession>
<dbReference type="EMBL" id="JAIGNO010000019">
    <property type="protein sequence ID" value="MBX7484066.1"/>
    <property type="molecule type" value="Genomic_DNA"/>
</dbReference>
<evidence type="ECO:0000256" key="2">
    <source>
        <dbReference type="ARBA" id="ARBA00022630"/>
    </source>
</evidence>
<evidence type="ECO:0000256" key="1">
    <source>
        <dbReference type="ARBA" id="ARBA00001974"/>
    </source>
</evidence>
<keyword evidence="3" id="KW-0274">FAD</keyword>
<dbReference type="Gene3D" id="3.50.50.100">
    <property type="match status" value="1"/>
</dbReference>
<dbReference type="PRINTS" id="PR00368">
    <property type="entry name" value="FADPNR"/>
</dbReference>
<keyword evidence="2" id="KW-0285">Flavoprotein</keyword>
<dbReference type="RefSeq" id="WP_221560474.1">
    <property type="nucleotide sequence ID" value="NZ_JAIGNO010000019.1"/>
</dbReference>
<evidence type="ECO:0000259" key="5">
    <source>
        <dbReference type="Pfam" id="PF07992"/>
    </source>
</evidence>
<dbReference type="PANTHER" id="PTHR42913:SF9">
    <property type="entry name" value="SLR1591 PROTEIN"/>
    <property type="match status" value="1"/>
</dbReference>
<gene>
    <name evidence="6" type="ORF">K3174_16170</name>
</gene>
<keyword evidence="4" id="KW-0560">Oxidoreductase</keyword>
<dbReference type="PANTHER" id="PTHR42913">
    <property type="entry name" value="APOPTOSIS-INDUCING FACTOR 1"/>
    <property type="match status" value="1"/>
</dbReference>
<dbReference type="InterPro" id="IPR036188">
    <property type="entry name" value="FAD/NAD-bd_sf"/>
</dbReference>
<evidence type="ECO:0000256" key="4">
    <source>
        <dbReference type="ARBA" id="ARBA00023002"/>
    </source>
</evidence>
<proteinExistence type="predicted"/>
<name>A0ABS7JCK8_9SPHN</name>
<organism evidence="6 7">
    <name type="scientific">Qipengyuania qiaonensis</name>
    <dbReference type="NCBI Taxonomy" id="2867240"/>
    <lineage>
        <taxon>Bacteria</taxon>
        <taxon>Pseudomonadati</taxon>
        <taxon>Pseudomonadota</taxon>
        <taxon>Alphaproteobacteria</taxon>
        <taxon>Sphingomonadales</taxon>
        <taxon>Erythrobacteraceae</taxon>
        <taxon>Qipengyuania</taxon>
    </lineage>
</organism>
<dbReference type="SUPFAM" id="SSF51905">
    <property type="entry name" value="FAD/NAD(P)-binding domain"/>
    <property type="match status" value="2"/>
</dbReference>
<dbReference type="InterPro" id="IPR023753">
    <property type="entry name" value="FAD/NAD-binding_dom"/>
</dbReference>
<sequence>MLKTNRNLVLLGGGHAHLEVLADWARRGGPDAHTVLVSPHRHTRYSGMLPGTVAGEYTAEEGLINLAALAQHAGAEFMLDRCLAIDPERRLVETEQGHSIPFEFCSVDTGGIGRARDILGRDPRILDVRPIGDFLNCLSRRVEMMRGKAKRIAVVGGGAGGVELAFALRRRFADEGAQVTLVAGESGLLSGFSSKAKSLARREMRRQGVVVIEQDARFEGSSLVAGQLSLEPVDLIVASLGAGAPEWPANSGIAVGMDGFIAVDRYQRSLSHPNILAAGDVATRQDGSVARSGVHAVHAGPVIAENLRRLVKDRHALRSYTPRRASLYLISTADGKAIASYGMFAAHGRWAGRLKRWTDLRWTTSFATLTRAM</sequence>
<protein>
    <submittedName>
        <fullName evidence="6">FAD-dependent oxidoreductase</fullName>
    </submittedName>
</protein>
<keyword evidence="7" id="KW-1185">Reference proteome</keyword>
<comment type="cofactor">
    <cofactor evidence="1">
        <name>FAD</name>
        <dbReference type="ChEBI" id="CHEBI:57692"/>
    </cofactor>
</comment>
<evidence type="ECO:0000256" key="3">
    <source>
        <dbReference type="ARBA" id="ARBA00022827"/>
    </source>
</evidence>
<reference evidence="6 7" key="1">
    <citation type="submission" date="2021-08" db="EMBL/GenBank/DDBJ databases">
        <title>Comparative Genomics Analysis of the Genus Qipengyuania Reveals Extensive Genetic Diversity and Metabolic Versatility, Including the Description of Fifteen Novel Species.</title>
        <authorList>
            <person name="Liu Y."/>
        </authorList>
    </citation>
    <scope>NUCLEOTIDE SEQUENCE [LARGE SCALE GENOMIC DNA]</scope>
    <source>
        <strain evidence="6 7">6D47A</strain>
    </source>
</reference>
<dbReference type="Proteomes" id="UP000755104">
    <property type="component" value="Unassembled WGS sequence"/>
</dbReference>
<dbReference type="PRINTS" id="PR00411">
    <property type="entry name" value="PNDRDTASEI"/>
</dbReference>
<evidence type="ECO:0000313" key="6">
    <source>
        <dbReference type="EMBL" id="MBX7484066.1"/>
    </source>
</evidence>
<comment type="caution">
    <text evidence="6">The sequence shown here is derived from an EMBL/GenBank/DDBJ whole genome shotgun (WGS) entry which is preliminary data.</text>
</comment>
<feature type="domain" description="FAD/NAD(P)-binding" evidence="5">
    <location>
        <begin position="7"/>
        <end position="287"/>
    </location>
</feature>
<dbReference type="InterPro" id="IPR051169">
    <property type="entry name" value="NADH-Q_oxidoreductase"/>
</dbReference>
<evidence type="ECO:0000313" key="7">
    <source>
        <dbReference type="Proteomes" id="UP000755104"/>
    </source>
</evidence>